<protein>
    <submittedName>
        <fullName evidence="2">Uncharacterized protein</fullName>
    </submittedName>
</protein>
<feature type="chain" id="PRO_5034906559" evidence="1">
    <location>
        <begin position="18"/>
        <end position="176"/>
    </location>
</feature>
<evidence type="ECO:0000313" key="3">
    <source>
        <dbReference type="Proteomes" id="UP000613177"/>
    </source>
</evidence>
<name>A0A8H7SZW2_9FUNG</name>
<gene>
    <name evidence="2" type="ORF">INT48_009489</name>
</gene>
<comment type="caution">
    <text evidence="2">The sequence shown here is derived from an EMBL/GenBank/DDBJ whole genome shotgun (WGS) entry which is preliminary data.</text>
</comment>
<proteinExistence type="predicted"/>
<feature type="signal peptide" evidence="1">
    <location>
        <begin position="1"/>
        <end position="17"/>
    </location>
</feature>
<accession>A0A8H7SZW2</accession>
<dbReference type="Proteomes" id="UP000613177">
    <property type="component" value="Unassembled WGS sequence"/>
</dbReference>
<organism evidence="2 3">
    <name type="scientific">Thamnidium elegans</name>
    <dbReference type="NCBI Taxonomy" id="101142"/>
    <lineage>
        <taxon>Eukaryota</taxon>
        <taxon>Fungi</taxon>
        <taxon>Fungi incertae sedis</taxon>
        <taxon>Mucoromycota</taxon>
        <taxon>Mucoromycotina</taxon>
        <taxon>Mucoromycetes</taxon>
        <taxon>Mucorales</taxon>
        <taxon>Mucorineae</taxon>
        <taxon>Mucoraceae</taxon>
        <taxon>Thamnidium</taxon>
    </lineage>
</organism>
<sequence length="176" mass="19337">MRISIAIFTLVVPSVLAAAVIKPDSKAQSVVEEGNNVAGYIMNMLHTGSNSVTDRAEKVSSPKRSIAASVSAVASISKQWSPVSYYVQSEGETYIYHKYEADKAHTYVVSQPVIPKVYMFTLPIEARPLVSKVEISVDDIYFSQTDSYSIPDLSSFPAGSPFIKNYPKFPDTSIWS</sequence>
<keyword evidence="1" id="KW-0732">Signal</keyword>
<dbReference type="EMBL" id="JAEPRE010000006">
    <property type="protein sequence ID" value="KAG2237361.1"/>
    <property type="molecule type" value="Genomic_DNA"/>
</dbReference>
<evidence type="ECO:0000256" key="1">
    <source>
        <dbReference type="SAM" id="SignalP"/>
    </source>
</evidence>
<reference evidence="2" key="1">
    <citation type="submission" date="2021-01" db="EMBL/GenBank/DDBJ databases">
        <title>Metabolic potential, ecology and presence of endohyphal bacteria is reflected in genomic diversity of Mucoromycotina.</title>
        <authorList>
            <person name="Muszewska A."/>
            <person name="Okrasinska A."/>
            <person name="Steczkiewicz K."/>
            <person name="Drgas O."/>
            <person name="Orlowska M."/>
            <person name="Perlinska-Lenart U."/>
            <person name="Aleksandrzak-Piekarczyk T."/>
            <person name="Szatraj K."/>
            <person name="Zielenkiewicz U."/>
            <person name="Pilsyk S."/>
            <person name="Malc E."/>
            <person name="Mieczkowski P."/>
            <person name="Kruszewska J.S."/>
            <person name="Biernat P."/>
            <person name="Pawlowska J."/>
        </authorList>
    </citation>
    <scope>NUCLEOTIDE SEQUENCE</scope>
    <source>
        <strain evidence="2">WA0000018081</strain>
    </source>
</reference>
<keyword evidence="3" id="KW-1185">Reference proteome</keyword>
<evidence type="ECO:0000313" key="2">
    <source>
        <dbReference type="EMBL" id="KAG2237361.1"/>
    </source>
</evidence>
<dbReference type="AlphaFoldDB" id="A0A8H7SZW2"/>